<evidence type="ECO:0000259" key="4">
    <source>
        <dbReference type="PROSITE" id="PS51387"/>
    </source>
</evidence>
<dbReference type="SUPFAM" id="SSF56176">
    <property type="entry name" value="FAD-binding/transporter-associated domain-like"/>
    <property type="match status" value="1"/>
</dbReference>
<dbReference type="SMART" id="SM01092">
    <property type="entry name" value="CO_deh_flav_C"/>
    <property type="match status" value="1"/>
</dbReference>
<sequence>MIGTQLTYEAPDTLKGVLDLIGRQGYQVLTADQSLVSTMKKGAASPQALVSLRKVPGLATIGNESGELHIGTSTSYASLLKHEAIGQYPILAQALATIQDPHLRHNCTLGGALHYGGHAHAAVLAALMALDAKAVVLSREDDTRLPIQSFSQYGKRVPLPAGKLVTAVVVPIAQQTTGCYLEIEQLSGRQPAHGIAVTLRSSERGVEEARIILAGFTEQPVQLQPIETSLNGRPLNLSRIDEAVEMIDENTLPVTAGNGPKGYYYQLAKVLIRRSLTQLAG</sequence>
<gene>
    <name evidence="5" type="ORF">SAMN05216167_101956</name>
</gene>
<dbReference type="SUPFAM" id="SSF55447">
    <property type="entry name" value="CO dehydrogenase flavoprotein C-terminal domain-like"/>
    <property type="match status" value="1"/>
</dbReference>
<dbReference type="AlphaFoldDB" id="A0A1I1IJ15"/>
<keyword evidence="1" id="KW-0285">Flavoprotein</keyword>
<dbReference type="EMBL" id="FOLQ01000001">
    <property type="protein sequence ID" value="SFC36274.1"/>
    <property type="molecule type" value="Genomic_DNA"/>
</dbReference>
<keyword evidence="6" id="KW-1185">Reference proteome</keyword>
<dbReference type="InterPro" id="IPR002346">
    <property type="entry name" value="Mopterin_DH_FAD-bd"/>
</dbReference>
<accession>A0A1I1IJ15</accession>
<dbReference type="PANTHER" id="PTHR42659:SF2">
    <property type="entry name" value="XANTHINE DEHYDROGENASE SUBUNIT C-RELATED"/>
    <property type="match status" value="1"/>
</dbReference>
<feature type="domain" description="FAD-binding PCMH-type" evidence="4">
    <location>
        <begin position="1"/>
        <end position="175"/>
    </location>
</feature>
<dbReference type="STRING" id="662367.SAMN05216167_101956"/>
<keyword evidence="2" id="KW-0274">FAD</keyword>
<dbReference type="InterPro" id="IPR036683">
    <property type="entry name" value="CO_DH_flav_C_dom_sf"/>
</dbReference>
<evidence type="ECO:0000256" key="2">
    <source>
        <dbReference type="ARBA" id="ARBA00022827"/>
    </source>
</evidence>
<evidence type="ECO:0000256" key="1">
    <source>
        <dbReference type="ARBA" id="ARBA00022630"/>
    </source>
</evidence>
<name>A0A1I1IJ15_9BACT</name>
<keyword evidence="3" id="KW-0560">Oxidoreductase</keyword>
<dbReference type="Gene3D" id="3.30.465.10">
    <property type="match status" value="1"/>
</dbReference>
<evidence type="ECO:0000313" key="6">
    <source>
        <dbReference type="Proteomes" id="UP000198598"/>
    </source>
</evidence>
<dbReference type="Pfam" id="PF00941">
    <property type="entry name" value="FAD_binding_5"/>
    <property type="match status" value="1"/>
</dbReference>
<dbReference type="PANTHER" id="PTHR42659">
    <property type="entry name" value="XANTHINE DEHYDROGENASE SUBUNIT C-RELATED"/>
    <property type="match status" value="1"/>
</dbReference>
<dbReference type="InterPro" id="IPR051312">
    <property type="entry name" value="Diverse_Substr_Oxidored"/>
</dbReference>
<dbReference type="InterPro" id="IPR016169">
    <property type="entry name" value="FAD-bd_PCMH_sub2"/>
</dbReference>
<organism evidence="5 6">
    <name type="scientific">Spirosoma endophyticum</name>
    <dbReference type="NCBI Taxonomy" id="662367"/>
    <lineage>
        <taxon>Bacteria</taxon>
        <taxon>Pseudomonadati</taxon>
        <taxon>Bacteroidota</taxon>
        <taxon>Cytophagia</taxon>
        <taxon>Cytophagales</taxon>
        <taxon>Cytophagaceae</taxon>
        <taxon>Spirosoma</taxon>
    </lineage>
</organism>
<dbReference type="Gene3D" id="3.30.390.50">
    <property type="entry name" value="CO dehydrogenase flavoprotein, C-terminal domain"/>
    <property type="match status" value="1"/>
</dbReference>
<dbReference type="Pfam" id="PF03450">
    <property type="entry name" value="CO_deh_flav_C"/>
    <property type="match status" value="1"/>
</dbReference>
<dbReference type="GO" id="GO:0016491">
    <property type="term" value="F:oxidoreductase activity"/>
    <property type="evidence" value="ECO:0007669"/>
    <property type="project" value="UniProtKB-KW"/>
</dbReference>
<evidence type="ECO:0000256" key="3">
    <source>
        <dbReference type="ARBA" id="ARBA00023002"/>
    </source>
</evidence>
<proteinExistence type="predicted"/>
<evidence type="ECO:0000313" key="5">
    <source>
        <dbReference type="EMBL" id="SFC36274.1"/>
    </source>
</evidence>
<dbReference type="Proteomes" id="UP000198598">
    <property type="component" value="Unassembled WGS sequence"/>
</dbReference>
<dbReference type="PROSITE" id="PS51387">
    <property type="entry name" value="FAD_PCMH"/>
    <property type="match status" value="1"/>
</dbReference>
<protein>
    <submittedName>
        <fullName evidence="5">CO dehydrogenase flavoprotein C-terminal domain-containing protein</fullName>
    </submittedName>
</protein>
<dbReference type="InterPro" id="IPR036318">
    <property type="entry name" value="FAD-bd_PCMH-like_sf"/>
</dbReference>
<dbReference type="GO" id="GO:0071949">
    <property type="term" value="F:FAD binding"/>
    <property type="evidence" value="ECO:0007669"/>
    <property type="project" value="InterPro"/>
</dbReference>
<dbReference type="InterPro" id="IPR005107">
    <property type="entry name" value="CO_DH_flav_C"/>
</dbReference>
<dbReference type="InterPro" id="IPR016166">
    <property type="entry name" value="FAD-bd_PCMH"/>
</dbReference>
<dbReference type="RefSeq" id="WP_177236501.1">
    <property type="nucleotide sequence ID" value="NZ_FOLQ01000001.1"/>
</dbReference>
<reference evidence="5 6" key="1">
    <citation type="submission" date="2016-10" db="EMBL/GenBank/DDBJ databases">
        <authorList>
            <person name="de Groot N.N."/>
        </authorList>
    </citation>
    <scope>NUCLEOTIDE SEQUENCE [LARGE SCALE GENOMIC DNA]</scope>
    <source>
        <strain evidence="5 6">DSM 26130</strain>
    </source>
</reference>